<evidence type="ECO:0000313" key="1">
    <source>
        <dbReference type="EMBL" id="ERI74553.1"/>
    </source>
</evidence>
<evidence type="ECO:0000313" key="2">
    <source>
        <dbReference type="Proteomes" id="UP000016491"/>
    </source>
</evidence>
<dbReference type="EMBL" id="AWSU01000317">
    <property type="protein sequence ID" value="ERI74553.1"/>
    <property type="molecule type" value="Genomic_DNA"/>
</dbReference>
<accession>A0ABC9TT41</accession>
<dbReference type="Proteomes" id="UP000016491">
    <property type="component" value="Unassembled WGS sequence"/>
</dbReference>
<dbReference type="AlphaFoldDB" id="A0ABC9TT41"/>
<gene>
    <name evidence="1" type="ORF">CLOSYM_03885</name>
</gene>
<name>A0ABC9TT41_CLOSY</name>
<feature type="non-terminal residue" evidence="1">
    <location>
        <position position="48"/>
    </location>
</feature>
<comment type="caution">
    <text evidence="1">The sequence shown here is derived from an EMBL/GenBank/DDBJ whole genome shotgun (WGS) entry which is preliminary data.</text>
</comment>
<proteinExistence type="predicted"/>
<organism evidence="1 2">
    <name type="scientific">[Clostridium] symbiosum ATCC 14940</name>
    <dbReference type="NCBI Taxonomy" id="411472"/>
    <lineage>
        <taxon>Bacteria</taxon>
        <taxon>Bacillati</taxon>
        <taxon>Bacillota</taxon>
        <taxon>Clostridia</taxon>
        <taxon>Lachnospirales</taxon>
        <taxon>Lachnospiraceae</taxon>
        <taxon>Otoolea</taxon>
    </lineage>
</organism>
<protein>
    <submittedName>
        <fullName evidence="1">Uncharacterized protein</fullName>
    </submittedName>
</protein>
<reference evidence="1 2" key="1">
    <citation type="submission" date="2013-07" db="EMBL/GenBank/DDBJ databases">
        <authorList>
            <person name="Weinstock G."/>
            <person name="Sodergren E."/>
            <person name="Wylie T."/>
            <person name="Fulton L."/>
            <person name="Fulton R."/>
            <person name="Fronick C."/>
            <person name="O'Laughlin M."/>
            <person name="Godfrey J."/>
            <person name="Miner T."/>
            <person name="Herter B."/>
            <person name="Appelbaum E."/>
            <person name="Cordes M."/>
            <person name="Lek S."/>
            <person name="Wollam A."/>
            <person name="Pepin K.H."/>
            <person name="Palsikar V.B."/>
            <person name="Mitreva M."/>
            <person name="Wilson R.K."/>
        </authorList>
    </citation>
    <scope>NUCLEOTIDE SEQUENCE [LARGE SCALE GENOMIC DNA]</scope>
    <source>
        <strain evidence="1 2">ATCC 14940</strain>
    </source>
</reference>
<sequence>MSSDIQKYIDLVKQVRTPPVRPADGVVGWYYESFVPEEDCRGLGLRAK</sequence>